<dbReference type="EMBL" id="MTZU01000071">
    <property type="protein sequence ID" value="PCE30069.1"/>
    <property type="molecule type" value="Genomic_DNA"/>
</dbReference>
<protein>
    <recommendedName>
        <fullName evidence="3">Type IV secretion system protein DotC</fullName>
    </recommendedName>
</protein>
<dbReference type="AlphaFoldDB" id="A0A2A4FCK5"/>
<evidence type="ECO:0008006" key="3">
    <source>
        <dbReference type="Google" id="ProtNLM"/>
    </source>
</evidence>
<sequence length="262" mass="28359">MAGCLMAGHVHAEMSLDDLANLSVDSMPAAAAISPARANMLSEAALPLGSHRGLADRSAVLVAELEARASRLDTIYRFNALVMTNGVLPPVISEARDAIEATNDQIRVADRMYKIIAPARFITIAPSWRDYLLVGLRIKPVQELPFAAVLPKTGAERAYWKEQIMLGYAQGQKLADQILETNRARLDRDYIGMLRYSELLNKGMVSEPSVAVAPSIVSGDRNQLNVGDTLYRVTDHGGFVTDPGKWQATVGPATGTSREGAK</sequence>
<dbReference type="Pfam" id="PF16932">
    <property type="entry name" value="T4SS_TraI"/>
    <property type="match status" value="1"/>
</dbReference>
<evidence type="ECO:0000313" key="2">
    <source>
        <dbReference type="Proteomes" id="UP000217994"/>
    </source>
</evidence>
<proteinExistence type="predicted"/>
<organism evidence="1 2">
    <name type="scientific">Burkholderia ubonensis subsp. mesacidophila</name>
    <dbReference type="NCBI Taxonomy" id="265293"/>
    <lineage>
        <taxon>Bacteria</taxon>
        <taxon>Pseudomonadati</taxon>
        <taxon>Pseudomonadota</taxon>
        <taxon>Betaproteobacteria</taxon>
        <taxon>Burkholderiales</taxon>
        <taxon>Burkholderiaceae</taxon>
        <taxon>Burkholderia</taxon>
        <taxon>Burkholderia cepacia complex</taxon>
    </lineage>
</organism>
<reference evidence="1 2" key="1">
    <citation type="submission" date="2017-01" db="EMBL/GenBank/DDBJ databases">
        <title>Whole-Genome Shotgun Sequencing of Two beta-Proteobacterial Species in Search of the Bulgecin Biosynthetic Cluster.</title>
        <authorList>
            <person name="Horsman M.E."/>
            <person name="Marous D.R."/>
            <person name="Li R."/>
            <person name="Oliver R.A."/>
            <person name="Byun B."/>
            <person name="Emrich S.J."/>
            <person name="Boggess B."/>
            <person name="Townsend C.A."/>
            <person name="Mobashery S."/>
        </authorList>
    </citation>
    <scope>NUCLEOTIDE SEQUENCE [LARGE SCALE GENOMIC DNA]</scope>
    <source>
        <strain evidence="1 2">ATCC 31433</strain>
    </source>
</reference>
<dbReference type="Proteomes" id="UP000217994">
    <property type="component" value="Unassembled WGS sequence"/>
</dbReference>
<comment type="caution">
    <text evidence="1">The sequence shown here is derived from an EMBL/GenBank/DDBJ whole genome shotgun (WGS) entry which is preliminary data.</text>
</comment>
<gene>
    <name evidence="1" type="ORF">BZL54_23170</name>
</gene>
<dbReference type="InterPro" id="IPR031618">
    <property type="entry name" value="T4SS_TraI"/>
</dbReference>
<name>A0A2A4FCK5_9BURK</name>
<accession>A0A2A4FCK5</accession>
<evidence type="ECO:0000313" key="1">
    <source>
        <dbReference type="EMBL" id="PCE30069.1"/>
    </source>
</evidence>